<dbReference type="Gene3D" id="2.170.15.10">
    <property type="entry name" value="Proaerolysin, chain A, domain 3"/>
    <property type="match status" value="1"/>
</dbReference>
<sequence>MKTNKWLRTIPAACLLSSTILILPTSSFAATDMSSCSKNDYPQSCVEKTDSGVNNRTHAMYETINRLLEMDDLNEQTNWSGDSWYNFIRFNYLILPSQEQDVLNQLNSIPKDNVELKQVLKALNGYHNRTNTITDTNTLQISNVNVNKCIEDPKPDPNSDQYREINTKAINESYSQTLTKKTQSITQSIQSSKQLTVTHSLDIGAKEGLKTTFGVEAPFIGEVKGEVSFEYHANYGYTNASTTIDTITHTVTSPQEDISLAPRTGAVVTAKLSTPVYKTKLLGTSKIKGYYTDQVNSYPTWVQLGIYNKFKVISQHNPTVWNKLKELGFSLDDQTKEVIFNGVIDLTDRHAPGSTFESRTQIYELDANGNINYNKPVGKSQTKEGQVQKSNISNHTSQLLLVK</sequence>
<reference evidence="2 3" key="1">
    <citation type="journal article" date="2019" name="Ecotoxicol. Environ. Saf.">
        <title>Microbial characterization of heavy metal resistant bacterial strains isolated from an electroplating wastewater treatment plant.</title>
        <authorList>
            <person name="Cai X."/>
            <person name="Zheng X."/>
            <person name="Zhang D."/>
            <person name="Iqbal W."/>
            <person name="Liu C."/>
            <person name="Yang B."/>
            <person name="Zhao X."/>
            <person name="Lu X."/>
            <person name="Mao Y."/>
        </authorList>
    </citation>
    <scope>NUCLEOTIDE SEQUENCE [LARGE SCALE GENOMIC DNA]</scope>
    <source>
        <strain evidence="2 3">Co1-1</strain>
    </source>
</reference>
<name>A0A9X7LX35_BACCE</name>
<proteinExistence type="predicted"/>
<gene>
    <name evidence="2" type="ORF">D0437_16320</name>
</gene>
<dbReference type="SUPFAM" id="SSF56973">
    <property type="entry name" value="Aerolisin/ETX pore-forming domain"/>
    <property type="match status" value="1"/>
</dbReference>
<dbReference type="Pfam" id="PF03318">
    <property type="entry name" value="ETX_MTX2"/>
    <property type="match status" value="1"/>
</dbReference>
<organism evidence="2 3">
    <name type="scientific">Bacillus cereus</name>
    <dbReference type="NCBI Taxonomy" id="1396"/>
    <lineage>
        <taxon>Bacteria</taxon>
        <taxon>Bacillati</taxon>
        <taxon>Bacillota</taxon>
        <taxon>Bacilli</taxon>
        <taxon>Bacillales</taxon>
        <taxon>Bacillaceae</taxon>
        <taxon>Bacillus</taxon>
        <taxon>Bacillus cereus group</taxon>
    </lineage>
</organism>
<dbReference type="Proteomes" id="UP000321735">
    <property type="component" value="Chromosome"/>
</dbReference>
<evidence type="ECO:0000313" key="3">
    <source>
        <dbReference type="Proteomes" id="UP000321735"/>
    </source>
</evidence>
<feature type="signal peptide" evidence="1">
    <location>
        <begin position="1"/>
        <end position="29"/>
    </location>
</feature>
<feature type="chain" id="PRO_5040918829" evidence="1">
    <location>
        <begin position="30"/>
        <end position="403"/>
    </location>
</feature>
<dbReference type="AlphaFoldDB" id="A0A9X7LX35"/>
<keyword evidence="1" id="KW-0732">Signal</keyword>
<protein>
    <submittedName>
        <fullName evidence="2">Uncharacterized protein</fullName>
    </submittedName>
</protein>
<dbReference type="RefSeq" id="WP_208743445.1">
    <property type="nucleotide sequence ID" value="NZ_CP031778.1"/>
</dbReference>
<evidence type="ECO:0000313" key="2">
    <source>
        <dbReference type="EMBL" id="QDZ74549.1"/>
    </source>
</evidence>
<evidence type="ECO:0000256" key="1">
    <source>
        <dbReference type="SAM" id="SignalP"/>
    </source>
</evidence>
<dbReference type="InterPro" id="IPR004991">
    <property type="entry name" value="Aerolysin-like"/>
</dbReference>
<accession>A0A9X7LX35</accession>
<dbReference type="EMBL" id="CP031778">
    <property type="protein sequence ID" value="QDZ74549.1"/>
    <property type="molecule type" value="Genomic_DNA"/>
</dbReference>